<feature type="signal peptide" evidence="1">
    <location>
        <begin position="1"/>
        <end position="39"/>
    </location>
</feature>
<gene>
    <name evidence="4" type="ORF">OSB52_22665</name>
</gene>
<keyword evidence="1" id="KW-0732">Signal</keyword>
<keyword evidence="5" id="KW-1185">Reference proteome</keyword>
<dbReference type="InterPro" id="IPR056463">
    <property type="entry name" value="DUF7373_C"/>
</dbReference>
<dbReference type="Proteomes" id="UP001143347">
    <property type="component" value="Unassembled WGS sequence"/>
</dbReference>
<dbReference type="Pfam" id="PF24088">
    <property type="entry name" value="DUF7373"/>
    <property type="match status" value="1"/>
</dbReference>
<dbReference type="AlphaFoldDB" id="A0A9X3I6H4"/>
<reference evidence="4" key="1">
    <citation type="submission" date="2022-10" db="EMBL/GenBank/DDBJ databases">
        <title>WGS of marine actinomycetes from Thailand.</title>
        <authorList>
            <person name="Thawai C."/>
        </authorList>
    </citation>
    <scope>NUCLEOTIDE SEQUENCE</scope>
    <source>
        <strain evidence="4">SW21</strain>
    </source>
</reference>
<dbReference type="Pfam" id="PF24092">
    <property type="entry name" value="DUF7373_C"/>
    <property type="match status" value="1"/>
</dbReference>
<proteinExistence type="predicted"/>
<evidence type="ECO:0000259" key="3">
    <source>
        <dbReference type="Pfam" id="PF24092"/>
    </source>
</evidence>
<name>A0A9X3I6H4_9ACTN</name>
<evidence type="ECO:0000313" key="4">
    <source>
        <dbReference type="EMBL" id="MCX2966883.1"/>
    </source>
</evidence>
<feature type="domain" description="DUF7373" evidence="3">
    <location>
        <begin position="311"/>
        <end position="433"/>
    </location>
</feature>
<dbReference type="RefSeq" id="WP_266063626.1">
    <property type="nucleotide sequence ID" value="NZ_JAPKFM010000035.1"/>
</dbReference>
<feature type="chain" id="PRO_5040921814" evidence="1">
    <location>
        <begin position="40"/>
        <end position="439"/>
    </location>
</feature>
<accession>A0A9X3I6H4</accession>
<comment type="caution">
    <text evidence="4">The sequence shown here is derived from an EMBL/GenBank/DDBJ whole genome shotgun (WGS) entry which is preliminary data.</text>
</comment>
<evidence type="ECO:0000256" key="1">
    <source>
        <dbReference type="SAM" id="SignalP"/>
    </source>
</evidence>
<evidence type="ECO:0000259" key="2">
    <source>
        <dbReference type="Pfam" id="PF24088"/>
    </source>
</evidence>
<feature type="domain" description="DUF7373" evidence="2">
    <location>
        <begin position="84"/>
        <end position="272"/>
    </location>
</feature>
<organism evidence="4 5">
    <name type="scientific">Gordonia aquimaris</name>
    <dbReference type="NCBI Taxonomy" id="2984863"/>
    <lineage>
        <taxon>Bacteria</taxon>
        <taxon>Bacillati</taxon>
        <taxon>Actinomycetota</taxon>
        <taxon>Actinomycetes</taxon>
        <taxon>Mycobacteriales</taxon>
        <taxon>Gordoniaceae</taxon>
        <taxon>Gordonia</taxon>
    </lineage>
</organism>
<dbReference type="InterPro" id="IPR055797">
    <property type="entry name" value="DUF7373"/>
</dbReference>
<dbReference type="EMBL" id="JAPKFM010000035">
    <property type="protein sequence ID" value="MCX2966883.1"/>
    <property type="molecule type" value="Genomic_DNA"/>
</dbReference>
<sequence>MLREGNDKMMCAPTPGGRARAGRWLAASGALAAALIAVAGCTTDGTPRSTQAAAVSSAAEPSVDLAALDTGAYPTAPRPEFGKATTDNILQVEGQRMAQFIVVPFEIDADLTKSGLPTMVITGKSNLRLVFSPEVANVPANEKMLGGYVSTAATPDESLRAGQRRSLNNLVVRYLTAADATAAAQQMADAAAKSAGTRPSTLPGLPDTMVVRGTSGGNRQIMAFTPHKTYVLYQWYETTPAQQDRLEPTIGKALELQTPLIDQFPATPTKAEAAARGVSGSSAPQIDQDHVLIYALPYSDEELKDAKANVPGGSVRAVYGPRGMAHTSTDPVTDYNVLTETGSTANAVERSTVYRAETAEGGQKIVDAFLASNRNQGWSDIDSPAGLPVANCQSKTQFFWCIVRDGRYVASVSSSSERDVHQQISAQYVILTKADQQAE</sequence>
<protein>
    <submittedName>
        <fullName evidence="4">Uncharacterized protein</fullName>
    </submittedName>
</protein>
<evidence type="ECO:0000313" key="5">
    <source>
        <dbReference type="Proteomes" id="UP001143347"/>
    </source>
</evidence>